<dbReference type="PIRSF" id="PIRSF037188">
    <property type="entry name" value="U6_snRNA_Lsm7"/>
    <property type="match status" value="1"/>
</dbReference>
<dbReference type="Gene3D" id="2.30.30.100">
    <property type="match status" value="1"/>
</dbReference>
<dbReference type="AlphaFoldDB" id="A0A0V0Q7P2"/>
<dbReference type="InterPro" id="IPR001163">
    <property type="entry name" value="Sm_dom_euk/arc"/>
</dbReference>
<dbReference type="GO" id="GO:1990726">
    <property type="term" value="C:Lsm1-7-Pat1 complex"/>
    <property type="evidence" value="ECO:0007669"/>
    <property type="project" value="TreeGrafter"/>
</dbReference>
<evidence type="ECO:0000256" key="4">
    <source>
        <dbReference type="ARBA" id="ARBA00022728"/>
    </source>
</evidence>
<keyword evidence="3" id="KW-0507">mRNA processing</keyword>
<dbReference type="InParanoid" id="A0A0V0Q7P2"/>
<evidence type="ECO:0000256" key="1">
    <source>
        <dbReference type="ARBA" id="ARBA00004123"/>
    </source>
</evidence>
<reference evidence="10 11" key="1">
    <citation type="journal article" date="2015" name="Sci. Rep.">
        <title>Genome of the facultative scuticociliatosis pathogen Pseudocohnilembus persalinus provides insight into its virulence through horizontal gene transfer.</title>
        <authorList>
            <person name="Xiong J."/>
            <person name="Wang G."/>
            <person name="Cheng J."/>
            <person name="Tian M."/>
            <person name="Pan X."/>
            <person name="Warren A."/>
            <person name="Jiang C."/>
            <person name="Yuan D."/>
            <person name="Miao W."/>
        </authorList>
    </citation>
    <scope>NUCLEOTIDE SEQUENCE [LARGE SCALE GENOMIC DNA]</scope>
    <source>
        <strain evidence="10">36N120E</strain>
    </source>
</reference>
<evidence type="ECO:0000256" key="6">
    <source>
        <dbReference type="ARBA" id="ARBA00023187"/>
    </source>
</evidence>
<organism evidence="10 11">
    <name type="scientific">Pseudocohnilembus persalinus</name>
    <name type="common">Ciliate</name>
    <dbReference type="NCBI Taxonomy" id="266149"/>
    <lineage>
        <taxon>Eukaryota</taxon>
        <taxon>Sar</taxon>
        <taxon>Alveolata</taxon>
        <taxon>Ciliophora</taxon>
        <taxon>Intramacronucleata</taxon>
        <taxon>Oligohymenophorea</taxon>
        <taxon>Scuticociliatia</taxon>
        <taxon>Philasterida</taxon>
        <taxon>Pseudocohnilembidae</taxon>
        <taxon>Pseudocohnilembus</taxon>
    </lineage>
</organism>
<evidence type="ECO:0000259" key="9">
    <source>
        <dbReference type="PROSITE" id="PS52002"/>
    </source>
</evidence>
<dbReference type="EMBL" id="LDAU01000267">
    <property type="protein sequence ID" value="KRW98175.1"/>
    <property type="molecule type" value="Genomic_DNA"/>
</dbReference>
<dbReference type="GO" id="GO:0005689">
    <property type="term" value="C:U12-type spliceosomal complex"/>
    <property type="evidence" value="ECO:0007669"/>
    <property type="project" value="TreeGrafter"/>
</dbReference>
<keyword evidence="5" id="KW-0694">RNA-binding</keyword>
<dbReference type="InterPro" id="IPR010920">
    <property type="entry name" value="LSM_dom_sf"/>
</dbReference>
<keyword evidence="6" id="KW-0508">mRNA splicing</keyword>
<keyword evidence="4" id="KW-0747">Spliceosome</keyword>
<dbReference type="GO" id="GO:0071013">
    <property type="term" value="C:catalytic step 2 spliceosome"/>
    <property type="evidence" value="ECO:0007669"/>
    <property type="project" value="TreeGrafter"/>
</dbReference>
<keyword evidence="8" id="KW-0687">Ribonucleoprotein</keyword>
<dbReference type="GO" id="GO:0005688">
    <property type="term" value="C:U6 snRNP"/>
    <property type="evidence" value="ECO:0007669"/>
    <property type="project" value="TreeGrafter"/>
</dbReference>
<dbReference type="GO" id="GO:0000956">
    <property type="term" value="P:nuclear-transcribed mRNA catabolic process"/>
    <property type="evidence" value="ECO:0007669"/>
    <property type="project" value="InterPro"/>
</dbReference>
<dbReference type="PROSITE" id="PS52002">
    <property type="entry name" value="SM"/>
    <property type="match status" value="1"/>
</dbReference>
<dbReference type="InterPro" id="IPR044641">
    <property type="entry name" value="Lsm7/SmG-like"/>
</dbReference>
<keyword evidence="11" id="KW-1185">Reference proteome</keyword>
<comment type="subcellular location">
    <subcellularLocation>
        <location evidence="1">Nucleus</location>
    </subcellularLocation>
</comment>
<proteinExistence type="inferred from homology"/>
<dbReference type="GO" id="GO:0071004">
    <property type="term" value="C:U2-type prespliceosome"/>
    <property type="evidence" value="ECO:0007669"/>
    <property type="project" value="TreeGrafter"/>
</dbReference>
<keyword evidence="7" id="KW-0539">Nucleus</keyword>
<evidence type="ECO:0000256" key="3">
    <source>
        <dbReference type="ARBA" id="ARBA00022664"/>
    </source>
</evidence>
<dbReference type="OrthoDB" id="274944at2759"/>
<evidence type="ECO:0000256" key="7">
    <source>
        <dbReference type="ARBA" id="ARBA00023242"/>
    </source>
</evidence>
<dbReference type="InterPro" id="IPR017132">
    <property type="entry name" value="Lsm7"/>
</dbReference>
<dbReference type="InterPro" id="IPR047575">
    <property type="entry name" value="Sm"/>
</dbReference>
<dbReference type="GO" id="GO:0097526">
    <property type="term" value="C:spliceosomal tri-snRNP complex"/>
    <property type="evidence" value="ECO:0007669"/>
    <property type="project" value="TreeGrafter"/>
</dbReference>
<dbReference type="SUPFAM" id="SSF50182">
    <property type="entry name" value="Sm-like ribonucleoproteins"/>
    <property type="match status" value="1"/>
</dbReference>
<protein>
    <submittedName>
        <fullName evidence="10">Like-Sm (LSM) domain</fullName>
    </submittedName>
</protein>
<dbReference type="FunCoup" id="A0A0V0Q7P2">
    <property type="interactions" value="421"/>
</dbReference>
<dbReference type="GO" id="GO:0000398">
    <property type="term" value="P:mRNA splicing, via spliceosome"/>
    <property type="evidence" value="ECO:0007669"/>
    <property type="project" value="InterPro"/>
</dbReference>
<name>A0A0V0Q7P2_PSEPJ</name>
<dbReference type="GO" id="GO:0003723">
    <property type="term" value="F:RNA binding"/>
    <property type="evidence" value="ECO:0007669"/>
    <property type="project" value="UniProtKB-KW"/>
</dbReference>
<feature type="domain" description="Sm" evidence="9">
    <location>
        <begin position="9"/>
        <end position="89"/>
    </location>
</feature>
<comment type="similarity">
    <text evidence="2">Belongs to the snRNP Sm proteins family.</text>
</comment>
<dbReference type="Pfam" id="PF01423">
    <property type="entry name" value="LSM"/>
    <property type="match status" value="1"/>
</dbReference>
<evidence type="ECO:0000256" key="8">
    <source>
        <dbReference type="ARBA" id="ARBA00023274"/>
    </source>
</evidence>
<gene>
    <name evidence="10" type="ORF">PPERSA_02153</name>
</gene>
<evidence type="ECO:0000313" key="11">
    <source>
        <dbReference type="Proteomes" id="UP000054937"/>
    </source>
</evidence>
<comment type="caution">
    <text evidence="10">The sequence shown here is derived from an EMBL/GenBank/DDBJ whole genome shotgun (WGS) entry which is preliminary data.</text>
</comment>
<accession>A0A0V0Q7P2</accession>
<dbReference type="SMART" id="SM00651">
    <property type="entry name" value="Sm"/>
    <property type="match status" value="1"/>
</dbReference>
<sequence length="104" mass="11787">MANRIFSKDSIIKLEDLKQKFIRVKFQGGRELTGVLKNYDQQLNLILDGSIETIRSIEDPNVMSSNKRTLGLTIVKGNQIAAIYPMDGSEAIENPYLDQDQDKE</sequence>
<evidence type="ECO:0000313" key="10">
    <source>
        <dbReference type="EMBL" id="KRW98175.1"/>
    </source>
</evidence>
<dbReference type="PANTHER" id="PTHR10553:SF5">
    <property type="entry name" value="U6 SNRNA-ASSOCIATED SM-LIKE PROTEIN LSM7"/>
    <property type="match status" value="1"/>
</dbReference>
<evidence type="ECO:0000256" key="2">
    <source>
        <dbReference type="ARBA" id="ARBA00006850"/>
    </source>
</evidence>
<dbReference type="OMA" id="PFVQQEE"/>
<dbReference type="Proteomes" id="UP000054937">
    <property type="component" value="Unassembled WGS sequence"/>
</dbReference>
<dbReference type="PANTHER" id="PTHR10553">
    <property type="entry name" value="SMALL NUCLEAR RIBONUCLEOPROTEIN"/>
    <property type="match status" value="1"/>
</dbReference>
<evidence type="ECO:0000256" key="5">
    <source>
        <dbReference type="ARBA" id="ARBA00022884"/>
    </source>
</evidence>
<dbReference type="CDD" id="cd01729">
    <property type="entry name" value="LSm7"/>
    <property type="match status" value="1"/>
</dbReference>